<evidence type="ECO:0000256" key="5">
    <source>
        <dbReference type="ARBA" id="ARBA00022882"/>
    </source>
</evidence>
<dbReference type="GO" id="GO:0034702">
    <property type="term" value="C:monoatomic ion channel complex"/>
    <property type="evidence" value="ECO:0007669"/>
    <property type="project" value="UniProtKB-KW"/>
</dbReference>
<feature type="transmembrane region" description="Helical" evidence="12">
    <location>
        <begin position="126"/>
        <end position="148"/>
    </location>
</feature>
<feature type="transmembrane region" description="Helical" evidence="12">
    <location>
        <begin position="54"/>
        <end position="82"/>
    </location>
</feature>
<feature type="domain" description="Inward rectifier potassium channel C-terminal" evidence="14">
    <location>
        <begin position="160"/>
        <end position="201"/>
    </location>
</feature>
<keyword evidence="4 11" id="KW-0812">Transmembrane</keyword>
<accession>A0A196SDI0</accession>
<dbReference type="GO" id="GO:1990573">
    <property type="term" value="P:potassium ion import across plasma membrane"/>
    <property type="evidence" value="ECO:0007669"/>
    <property type="project" value="TreeGrafter"/>
</dbReference>
<dbReference type="GO" id="GO:0034765">
    <property type="term" value="P:regulation of monoatomic ion transmembrane transport"/>
    <property type="evidence" value="ECO:0007669"/>
    <property type="project" value="TreeGrafter"/>
</dbReference>
<dbReference type="GO" id="GO:0005242">
    <property type="term" value="F:inward rectifier potassium channel activity"/>
    <property type="evidence" value="ECO:0007669"/>
    <property type="project" value="InterPro"/>
</dbReference>
<dbReference type="InterPro" id="IPR014756">
    <property type="entry name" value="Ig_E-set"/>
</dbReference>
<dbReference type="SUPFAM" id="SSF81324">
    <property type="entry name" value="Voltage-gated potassium channels"/>
    <property type="match status" value="1"/>
</dbReference>
<evidence type="ECO:0000256" key="8">
    <source>
        <dbReference type="ARBA" id="ARBA00023065"/>
    </source>
</evidence>
<comment type="similarity">
    <text evidence="11">Belongs to the inward rectifier-type potassium channel (TC 1.A.2.1) family.</text>
</comment>
<keyword evidence="9 12" id="KW-0472">Membrane</keyword>
<name>A0A196SDI0_BLAHN</name>
<evidence type="ECO:0000313" key="16">
    <source>
        <dbReference type="Proteomes" id="UP000078348"/>
    </source>
</evidence>
<dbReference type="AlphaFoldDB" id="A0A196SDI0"/>
<keyword evidence="3 11" id="KW-0633">Potassium transport</keyword>
<keyword evidence="8 11" id="KW-0406">Ion transport</keyword>
<comment type="subcellular location">
    <subcellularLocation>
        <location evidence="1 11">Membrane</location>
        <topology evidence="1 11">Multi-pass membrane protein</topology>
    </subcellularLocation>
</comment>
<dbReference type="EMBL" id="LXWW01000255">
    <property type="protein sequence ID" value="OAO14366.1"/>
    <property type="molecule type" value="Genomic_DNA"/>
</dbReference>
<evidence type="ECO:0000256" key="4">
    <source>
        <dbReference type="ARBA" id="ARBA00022692"/>
    </source>
</evidence>
<sequence>MSQLKEGLLPREAEKEVRFVDRSGNDERSYGRYNIKRLGVDGKFLFFEDWFHSFAALSTGTIIITILVAYFLSVLFWGFMFYEFREYGFIDVHNYLNACIISLETITTVGYTVTDISFHDEPVAFVLLYCEMMQSVMMNAFCIGVIYARLSRALTRARSILFSKKAVIREINGEWFFMFQICERRKHQLIESHVSCYSVEKAAVIDFNHFHDLVALDESHNYHDDIFIQTIN</sequence>
<dbReference type="OrthoDB" id="273257at2759"/>
<dbReference type="Gene3D" id="1.10.287.70">
    <property type="match status" value="1"/>
</dbReference>
<dbReference type="SUPFAM" id="SSF81296">
    <property type="entry name" value="E set domains"/>
    <property type="match status" value="1"/>
</dbReference>
<keyword evidence="5 11" id="KW-0851">Voltage-gated channel</keyword>
<evidence type="ECO:0000256" key="11">
    <source>
        <dbReference type="RuleBase" id="RU003822"/>
    </source>
</evidence>
<evidence type="ECO:0000256" key="9">
    <source>
        <dbReference type="ARBA" id="ARBA00023136"/>
    </source>
</evidence>
<evidence type="ECO:0000256" key="3">
    <source>
        <dbReference type="ARBA" id="ARBA00022538"/>
    </source>
</evidence>
<keyword evidence="7 12" id="KW-1133">Transmembrane helix</keyword>
<dbReference type="STRING" id="478820.A0A196SDI0"/>
<keyword evidence="2 11" id="KW-0813">Transport</keyword>
<proteinExistence type="inferred from homology"/>
<dbReference type="PANTHER" id="PTHR11767">
    <property type="entry name" value="INWARD RECTIFIER POTASSIUM CHANNEL"/>
    <property type="match status" value="1"/>
</dbReference>
<evidence type="ECO:0000259" key="14">
    <source>
        <dbReference type="Pfam" id="PF17655"/>
    </source>
</evidence>
<keyword evidence="16" id="KW-1185">Reference proteome</keyword>
<dbReference type="Pfam" id="PF01007">
    <property type="entry name" value="IRK"/>
    <property type="match status" value="1"/>
</dbReference>
<dbReference type="Pfam" id="PF17655">
    <property type="entry name" value="IRK_C"/>
    <property type="match status" value="1"/>
</dbReference>
<evidence type="ECO:0000313" key="15">
    <source>
        <dbReference type="EMBL" id="OAO14366.1"/>
    </source>
</evidence>
<dbReference type="Proteomes" id="UP000078348">
    <property type="component" value="Unassembled WGS sequence"/>
</dbReference>
<evidence type="ECO:0000256" key="6">
    <source>
        <dbReference type="ARBA" id="ARBA00022958"/>
    </source>
</evidence>
<dbReference type="InterPro" id="IPR013518">
    <property type="entry name" value="K_chnl_inward-rec_Kir_cyto"/>
</dbReference>
<keyword evidence="6 11" id="KW-0630">Potassium</keyword>
<evidence type="ECO:0000256" key="1">
    <source>
        <dbReference type="ARBA" id="ARBA00004141"/>
    </source>
</evidence>
<feature type="domain" description="Potassium channel inwardly rectifying transmembrane" evidence="13">
    <location>
        <begin position="90"/>
        <end position="153"/>
    </location>
</feature>
<feature type="transmembrane region" description="Helical" evidence="12">
    <location>
        <begin position="94"/>
        <end position="114"/>
    </location>
</feature>
<dbReference type="Gene3D" id="2.60.40.1400">
    <property type="entry name" value="G protein-activated inward rectifier potassium channel 1"/>
    <property type="match status" value="1"/>
</dbReference>
<dbReference type="InterPro" id="IPR041647">
    <property type="entry name" value="IRK_C"/>
</dbReference>
<evidence type="ECO:0000259" key="13">
    <source>
        <dbReference type="Pfam" id="PF01007"/>
    </source>
</evidence>
<organism evidence="15 16">
    <name type="scientific">Blastocystis sp. subtype 1 (strain ATCC 50177 / NandII)</name>
    <dbReference type="NCBI Taxonomy" id="478820"/>
    <lineage>
        <taxon>Eukaryota</taxon>
        <taxon>Sar</taxon>
        <taxon>Stramenopiles</taxon>
        <taxon>Bigyra</taxon>
        <taxon>Opalozoa</taxon>
        <taxon>Opalinata</taxon>
        <taxon>Blastocystidae</taxon>
        <taxon>Blastocystis</taxon>
    </lineage>
</organism>
<dbReference type="InterPro" id="IPR016449">
    <property type="entry name" value="K_chnl_inward-rec_Kir"/>
</dbReference>
<keyword evidence="10 11" id="KW-0407">Ion channel</keyword>
<evidence type="ECO:0000256" key="7">
    <source>
        <dbReference type="ARBA" id="ARBA00022989"/>
    </source>
</evidence>
<protein>
    <submittedName>
        <fullName evidence="15">Uncharacterized protein</fullName>
    </submittedName>
</protein>
<dbReference type="GO" id="GO:0005886">
    <property type="term" value="C:plasma membrane"/>
    <property type="evidence" value="ECO:0007669"/>
    <property type="project" value="TreeGrafter"/>
</dbReference>
<gene>
    <name evidence="15" type="ORF">AV274_3956</name>
</gene>
<dbReference type="PANTHER" id="PTHR11767:SF103">
    <property type="entry name" value="POTASSIUM CHANNEL INWARDLY RECTIFYING TRANSMEMBRANE DOMAIN-CONTAINING PROTEIN"/>
    <property type="match status" value="1"/>
</dbReference>
<dbReference type="InterPro" id="IPR040445">
    <property type="entry name" value="Kir_TM"/>
</dbReference>
<evidence type="ECO:0000256" key="12">
    <source>
        <dbReference type="SAM" id="Phobius"/>
    </source>
</evidence>
<evidence type="ECO:0000256" key="10">
    <source>
        <dbReference type="ARBA" id="ARBA00023303"/>
    </source>
</evidence>
<evidence type="ECO:0000256" key="2">
    <source>
        <dbReference type="ARBA" id="ARBA00022448"/>
    </source>
</evidence>
<reference evidence="15 16" key="1">
    <citation type="submission" date="2016-05" db="EMBL/GenBank/DDBJ databases">
        <title>Nuclear genome of Blastocystis sp. subtype 1 NandII.</title>
        <authorList>
            <person name="Gentekaki E."/>
            <person name="Curtis B."/>
            <person name="Stairs C."/>
            <person name="Eme L."/>
            <person name="Herman E."/>
            <person name="Klimes V."/>
            <person name="Arias M.C."/>
            <person name="Elias M."/>
            <person name="Hilliou F."/>
            <person name="Klute M."/>
            <person name="Malik S.-B."/>
            <person name="Pightling A."/>
            <person name="Rachubinski R."/>
            <person name="Salas D."/>
            <person name="Schlacht A."/>
            <person name="Suga H."/>
            <person name="Archibald J."/>
            <person name="Ball S.G."/>
            <person name="Clark G."/>
            <person name="Dacks J."/>
            <person name="Van Der Giezen M."/>
            <person name="Tsaousis A."/>
            <person name="Roger A."/>
        </authorList>
    </citation>
    <scope>NUCLEOTIDE SEQUENCE [LARGE SCALE GENOMIC DNA]</scope>
    <source>
        <strain evidence="16">ATCC 50177 / NandII</strain>
    </source>
</reference>
<comment type="caution">
    <text evidence="15">The sequence shown here is derived from an EMBL/GenBank/DDBJ whole genome shotgun (WGS) entry which is preliminary data.</text>
</comment>